<dbReference type="PANTHER" id="PTHR11362:SF82">
    <property type="entry name" value="PHOSPHATIDYLETHANOLAMINE-BINDING PROTEIN 4"/>
    <property type="match status" value="1"/>
</dbReference>
<dbReference type="EMBL" id="HBUF01379548">
    <property type="protein sequence ID" value="CAG6729689.1"/>
    <property type="molecule type" value="Transcribed_RNA"/>
</dbReference>
<dbReference type="Gene3D" id="3.90.280.10">
    <property type="entry name" value="PEBP-like"/>
    <property type="match status" value="1"/>
</dbReference>
<evidence type="ECO:0000256" key="2">
    <source>
        <dbReference type="SAM" id="MobiDB-lite"/>
    </source>
</evidence>
<accession>A0A8D9DVQ3</accession>
<feature type="region of interest" description="Disordered" evidence="2">
    <location>
        <begin position="21"/>
        <end position="47"/>
    </location>
</feature>
<dbReference type="Pfam" id="PF01161">
    <property type="entry name" value="PBP"/>
    <property type="match status" value="1"/>
</dbReference>
<dbReference type="CDD" id="cd00866">
    <property type="entry name" value="PEBP_euk"/>
    <property type="match status" value="1"/>
</dbReference>
<reference evidence="4" key="1">
    <citation type="submission" date="2021-05" db="EMBL/GenBank/DDBJ databases">
        <authorList>
            <person name="Alioto T."/>
            <person name="Alioto T."/>
            <person name="Gomez Garrido J."/>
        </authorList>
    </citation>
    <scope>NUCLEOTIDE SEQUENCE</scope>
</reference>
<dbReference type="PROSITE" id="PS01220">
    <property type="entry name" value="PBP"/>
    <property type="match status" value="1"/>
</dbReference>
<dbReference type="SUPFAM" id="SSF49777">
    <property type="entry name" value="PEBP-like"/>
    <property type="match status" value="1"/>
</dbReference>
<evidence type="ECO:0000256" key="3">
    <source>
        <dbReference type="SAM" id="SignalP"/>
    </source>
</evidence>
<dbReference type="InterPro" id="IPR001858">
    <property type="entry name" value="Phosphatidylethanolamine-bd_CS"/>
</dbReference>
<feature type="signal peptide" evidence="3">
    <location>
        <begin position="1"/>
        <end position="16"/>
    </location>
</feature>
<keyword evidence="3" id="KW-0732">Signal</keyword>
<evidence type="ECO:0000256" key="1">
    <source>
        <dbReference type="ARBA" id="ARBA00007091"/>
    </source>
</evidence>
<protein>
    <submittedName>
        <fullName evidence="4">OV-16 antigen</fullName>
    </submittedName>
</protein>
<feature type="chain" id="PRO_5034786380" evidence="3">
    <location>
        <begin position="17"/>
        <end position="239"/>
    </location>
</feature>
<dbReference type="PANTHER" id="PTHR11362">
    <property type="entry name" value="PHOSPHATIDYLETHANOLAMINE-BINDING PROTEIN"/>
    <property type="match status" value="1"/>
</dbReference>
<dbReference type="InterPro" id="IPR036610">
    <property type="entry name" value="PEBP-like_sf"/>
</dbReference>
<name>A0A8D9DVQ3_9HEMI</name>
<dbReference type="InterPro" id="IPR035810">
    <property type="entry name" value="PEBP_euk"/>
</dbReference>
<sequence length="239" mass="27011">MFSKAFVCCFLVGTLALPDKHVSDSTKSHQSVPKAHEVTTTNDGDPRLEVNYKDGEDDIKVALPGDIVHVEYTNGKQTETVHFGNELRPAFWKVTPHVHWDAHPLIHYTLVMVDPDAPSRQNPTLGEFRHWLVVNIPAGNITLGETITAYTGPDPPVGTGFHRYIFYLYRQPGPIEFDEKHRAAWKREYFSAKMFAEKHYLKGEAGNFFIAKNPPTEPVVTEEYKYVGYVANASKNPIV</sequence>
<evidence type="ECO:0000313" key="4">
    <source>
        <dbReference type="EMBL" id="CAG6729689.1"/>
    </source>
</evidence>
<organism evidence="4">
    <name type="scientific">Cacopsylla melanoneura</name>
    <dbReference type="NCBI Taxonomy" id="428564"/>
    <lineage>
        <taxon>Eukaryota</taxon>
        <taxon>Metazoa</taxon>
        <taxon>Ecdysozoa</taxon>
        <taxon>Arthropoda</taxon>
        <taxon>Hexapoda</taxon>
        <taxon>Insecta</taxon>
        <taxon>Pterygota</taxon>
        <taxon>Neoptera</taxon>
        <taxon>Paraneoptera</taxon>
        <taxon>Hemiptera</taxon>
        <taxon>Sternorrhyncha</taxon>
        <taxon>Psylloidea</taxon>
        <taxon>Psyllidae</taxon>
        <taxon>Psyllinae</taxon>
        <taxon>Cacopsylla</taxon>
    </lineage>
</organism>
<dbReference type="AlphaFoldDB" id="A0A8D9DVQ3"/>
<comment type="similarity">
    <text evidence="1">Belongs to the phosphatidylethanolamine-binding protein family.</text>
</comment>
<proteinExistence type="inferred from homology"/>
<dbReference type="InterPro" id="IPR008914">
    <property type="entry name" value="PEBP"/>
</dbReference>